<evidence type="ECO:0000259" key="12">
    <source>
        <dbReference type="Pfam" id="PF04565"/>
    </source>
</evidence>
<evidence type="ECO:0000256" key="6">
    <source>
        <dbReference type="HAMAP-Rule" id="MF_01321"/>
    </source>
</evidence>
<dbReference type="GO" id="GO:0003899">
    <property type="term" value="F:DNA-directed RNA polymerase activity"/>
    <property type="evidence" value="ECO:0007669"/>
    <property type="project" value="UniProtKB-UniRule"/>
</dbReference>
<dbReference type="Proteomes" id="UP000237040">
    <property type="component" value="Unassembled WGS sequence"/>
</dbReference>
<keyword evidence="3 6" id="KW-0548">Nucleotidyltransferase</keyword>
<reference evidence="14 15" key="1">
    <citation type="submission" date="2018-01" db="EMBL/GenBank/DDBJ databases">
        <title>Metagenomic assembled genomes from two thermal pools in the Uzon Caldera, Kamchatka, Russia.</title>
        <authorList>
            <person name="Wilkins L."/>
            <person name="Ettinger C."/>
        </authorList>
    </citation>
    <scope>NUCLEOTIDE SEQUENCE [LARGE SCALE GENOMIC DNA]</scope>
    <source>
        <strain evidence="14">ZAV-07</strain>
    </source>
</reference>
<dbReference type="InterPro" id="IPR007121">
    <property type="entry name" value="RNA_pol_bsu_CS"/>
</dbReference>
<dbReference type="InterPro" id="IPR007645">
    <property type="entry name" value="RNA_pol_Rpb2_3"/>
</dbReference>
<dbReference type="PANTHER" id="PTHR20856">
    <property type="entry name" value="DNA-DIRECTED RNA POLYMERASE I SUBUNIT 2"/>
    <property type="match status" value="1"/>
</dbReference>
<dbReference type="Gene3D" id="3.90.1100.10">
    <property type="match status" value="2"/>
</dbReference>
<dbReference type="GO" id="GO:0032549">
    <property type="term" value="F:ribonucleoside binding"/>
    <property type="evidence" value="ECO:0007669"/>
    <property type="project" value="InterPro"/>
</dbReference>
<dbReference type="InterPro" id="IPR042107">
    <property type="entry name" value="DNA-dir_RNA_pol_bsu_ext_1_sf"/>
</dbReference>
<dbReference type="InterPro" id="IPR007641">
    <property type="entry name" value="RNA_pol_Rpb2_7"/>
</dbReference>
<evidence type="ECO:0000256" key="5">
    <source>
        <dbReference type="ARBA" id="ARBA00048552"/>
    </source>
</evidence>
<protein>
    <recommendedName>
        <fullName evidence="6 8">DNA-directed RNA polymerase subunit beta</fullName>
        <shortName evidence="6">RNAP subunit beta</shortName>
        <ecNumber evidence="6 8">2.7.7.6</ecNumber>
    </recommendedName>
    <alternativeName>
        <fullName evidence="6">RNA polymerase subunit beta</fullName>
    </alternativeName>
    <alternativeName>
        <fullName evidence="6">Transcriptase subunit beta</fullName>
    </alternativeName>
</protein>
<dbReference type="Pfam" id="PF10385">
    <property type="entry name" value="RNA_pol_Rpb2_45"/>
    <property type="match status" value="1"/>
</dbReference>
<comment type="similarity">
    <text evidence="6 7">Belongs to the RNA polymerase beta chain family.</text>
</comment>
<proteinExistence type="inferred from homology"/>
<dbReference type="Pfam" id="PF04560">
    <property type="entry name" value="RNA_pol_Rpb2_7"/>
    <property type="match status" value="1"/>
</dbReference>
<feature type="domain" description="RNA polymerase Rpb2" evidence="11">
    <location>
        <begin position="129"/>
        <end position="203"/>
    </location>
</feature>
<dbReference type="GO" id="GO:0006351">
    <property type="term" value="P:DNA-templated transcription"/>
    <property type="evidence" value="ECO:0007669"/>
    <property type="project" value="UniProtKB-UniRule"/>
</dbReference>
<dbReference type="InterPro" id="IPR010243">
    <property type="entry name" value="RNA_pol_bsu_bac"/>
</dbReference>
<dbReference type="InterPro" id="IPR007120">
    <property type="entry name" value="DNA-dir_RNAP_su2_dom"/>
</dbReference>
<dbReference type="Gene3D" id="2.40.50.100">
    <property type="match status" value="2"/>
</dbReference>
<dbReference type="Gene3D" id="3.90.1800.10">
    <property type="entry name" value="RNA polymerase alpha subunit dimerisation domain"/>
    <property type="match status" value="1"/>
</dbReference>
<keyword evidence="2 6" id="KW-0808">Transferase</keyword>
<evidence type="ECO:0000256" key="3">
    <source>
        <dbReference type="ARBA" id="ARBA00022695"/>
    </source>
</evidence>
<evidence type="ECO:0000256" key="7">
    <source>
        <dbReference type="RuleBase" id="RU000434"/>
    </source>
</evidence>
<evidence type="ECO:0000259" key="9">
    <source>
        <dbReference type="Pfam" id="PF00562"/>
    </source>
</evidence>
<dbReference type="Gene3D" id="2.40.270.10">
    <property type="entry name" value="DNA-directed RNA polymerase, subunit 2, domain 6"/>
    <property type="match status" value="2"/>
</dbReference>
<comment type="caution">
    <text evidence="14">The sequence shown here is derived from an EMBL/GenBank/DDBJ whole genome shotgun (WGS) entry which is preliminary data.</text>
</comment>
<sequence length="1399" mass="158072">MMDKILDLRKTKLSIPLPNLLSVQISSYEKFLNEGIGEILQRIFPIDTKNIRVEFVSYSVGEPLRTPEDCIRVGTTYEVSIKGRFRLIYKNTGEIKEQEALLADVPRMLPDGTFIINGKKRVVVQQLIRSPGVYFQSEKDVESGFTNYIVTIIPDRGNWMEMEVGKDNVMYIRLKKGMKKLPVTVVLKAIGFKNNEEILEKFYQTMTVDVMTTSPFSYDVVIGKKLAEDIKNSEGKVIIKKGTILQEESFEKLREENILRYSVKVEGYDYWVEQTLKKDKTNNSDEAKIEIYKIFHPKERVTLEAAEELVHNILMDPRRNEYYPVSRYKINKKFNVKRDDHILTKDDFVDIISHLIKVREGIEKEDDIDSLANRRVRTVGELISEEFEKGALKVQRSAREAIAIKKPEEITIPSIFSNKAITGQLRQFFGVSQLSQFMEETNPLASLTHKRRLTSLGAGGLHRKRAGIEVRDVHSSHYGRICPIETPEGQNIGLINSPTMFASVNEYGFITTPYRIVKDGVVTNEILYLTADEEEKYIIAQANTPVDEKGRITEELVIARKRTESGEILPQLVSKELVQLMDVSPQQVISPSASLIPFLEHDDANRALMGCNMQRQAVPLLDPDLPRVSTGYESKIAVDDLDLPLSMHDGIISYVDGSEIHIVPNDAKTVDVSVYREASDLKQSLLNRAKQKEIVLLDIKPEIEDYYKLVGEKITPQIVDKLITHGIEQISIIDSDKIQKFSITNCFEKERNDDLIGLVARETIVNKKGKPLIEEGQKISDTKLNRLYEQSGVKEIKVEENGEVVTKPVFILSLTALGKNIIGKSLFGTLTNTKKTLRFEKEITEELLHELYSKGITDLLVYSPQEVETFNLGKINEDIIDRVVAKDYTNEKGEVIIKAGELINLDKLRKLAEAGVNKVKVREEVVYKLRKFERTNQDTCRNERPIVKKGDIVKKGMPLADGYATKNGELALGINVLIAYLSWYGYNYQDAIVISRRLVSEDKFTSIHIKEYTVEVHETEQGPEELTPDIRDVRKEALRFLDERGIVKVGSKVKPGDVLVGKVTPFPEEEESNEAKIWRSLWSNRNSNLKNSSFVVPPGEGGVVIDVQVFSREEGYELTKNALKLIKIFVAKKRKIIVGDKLAGRHGNKGVVSKIVPEEDLPYLEDGTTIDVIVSPLGVPSRMNIGQILEANLGIAARNLNVRVVTPSFIGASEKDVRNLLKKANLEESGQMTVYDGRTGKPFEYKVTVGEAYFLKLNHLAEDKIHARAVGKYTLITQQPVGGKAQFGGQRLGEMEVWALEAYGAANLLHEMLTIKSDDLEGRKRAYEAISKGVTIFETGIPESFNVLQRTLRGLAIDLKVLPTKKEEKKVKEPFLPKITTKINLGKMVKEELDEGSSN</sequence>
<dbReference type="InterPro" id="IPR037033">
    <property type="entry name" value="DNA-dir_RNAP_su2_hyb_sf"/>
</dbReference>
<dbReference type="InterPro" id="IPR015712">
    <property type="entry name" value="DNA-dir_RNA_pol_su2"/>
</dbReference>
<evidence type="ECO:0000313" key="15">
    <source>
        <dbReference type="Proteomes" id="UP000237040"/>
    </source>
</evidence>
<dbReference type="Gene3D" id="3.90.1110.10">
    <property type="entry name" value="RNA polymerase Rpb2, domain 2"/>
    <property type="match status" value="2"/>
</dbReference>
<comment type="catalytic activity">
    <reaction evidence="5 6 8">
        <text>RNA(n) + a ribonucleoside 5'-triphosphate = RNA(n+1) + diphosphate</text>
        <dbReference type="Rhea" id="RHEA:21248"/>
        <dbReference type="Rhea" id="RHEA-COMP:14527"/>
        <dbReference type="Rhea" id="RHEA-COMP:17342"/>
        <dbReference type="ChEBI" id="CHEBI:33019"/>
        <dbReference type="ChEBI" id="CHEBI:61557"/>
        <dbReference type="ChEBI" id="CHEBI:140395"/>
        <dbReference type="EC" id="2.7.7.6"/>
    </reaction>
</comment>
<dbReference type="InterPro" id="IPR014724">
    <property type="entry name" value="RNA_pol_RPB2_OB-fold"/>
</dbReference>
<dbReference type="Gene3D" id="2.30.150.10">
    <property type="entry name" value="DNA-directed RNA polymerase, beta subunit, external 1 domain"/>
    <property type="match status" value="1"/>
</dbReference>
<name>A0A2J6WFE5_9BACT</name>
<evidence type="ECO:0000256" key="1">
    <source>
        <dbReference type="ARBA" id="ARBA00022478"/>
    </source>
</evidence>
<evidence type="ECO:0000259" key="11">
    <source>
        <dbReference type="Pfam" id="PF04561"/>
    </source>
</evidence>
<dbReference type="InterPro" id="IPR007642">
    <property type="entry name" value="RNA_pol_Rpb2_2"/>
</dbReference>
<evidence type="ECO:0000256" key="8">
    <source>
        <dbReference type="RuleBase" id="RU363031"/>
    </source>
</evidence>
<dbReference type="Pfam" id="PF04565">
    <property type="entry name" value="RNA_pol_Rpb2_3"/>
    <property type="match status" value="1"/>
</dbReference>
<dbReference type="EMBL" id="PNIL01000020">
    <property type="protein sequence ID" value="PMP68386.1"/>
    <property type="molecule type" value="Genomic_DNA"/>
</dbReference>
<dbReference type="InterPro" id="IPR037034">
    <property type="entry name" value="RNA_pol_Rpb2_2_sf"/>
</dbReference>
<dbReference type="Pfam" id="PF00562">
    <property type="entry name" value="RNA_pol_Rpb2_6"/>
    <property type="match status" value="1"/>
</dbReference>
<dbReference type="Pfam" id="PF04561">
    <property type="entry name" value="RNA_pol_Rpb2_2"/>
    <property type="match status" value="2"/>
</dbReference>
<feature type="domain" description="RNA polymerase Rpb2" evidence="12">
    <location>
        <begin position="436"/>
        <end position="504"/>
    </location>
</feature>
<dbReference type="GO" id="GO:0000428">
    <property type="term" value="C:DNA-directed RNA polymerase complex"/>
    <property type="evidence" value="ECO:0007669"/>
    <property type="project" value="UniProtKB-KW"/>
</dbReference>
<feature type="domain" description="RNA polymerase Rpb2" evidence="10">
    <location>
        <begin position="1288"/>
        <end position="1361"/>
    </location>
</feature>
<dbReference type="PROSITE" id="PS01166">
    <property type="entry name" value="RNA_POL_BETA"/>
    <property type="match status" value="1"/>
</dbReference>
<feature type="domain" description="RNA polymerase Rpb2" evidence="11">
    <location>
        <begin position="273"/>
        <end position="377"/>
    </location>
</feature>
<accession>A0A2J6WFE5</accession>
<dbReference type="GO" id="GO:0003677">
    <property type="term" value="F:DNA binding"/>
    <property type="evidence" value="ECO:0007669"/>
    <property type="project" value="UniProtKB-UniRule"/>
</dbReference>
<keyword evidence="4 6" id="KW-0804">Transcription</keyword>
<feature type="domain" description="DNA-directed RNA polymerase beta subunit external 1" evidence="13">
    <location>
        <begin position="514"/>
        <end position="584"/>
    </location>
</feature>
<comment type="subunit">
    <text evidence="6 8">The RNAP catalytic core consists of 2 alpha, 1 beta, 1 beta' and 1 omega subunit. When a sigma factor is associated with the core the holoenzyme is formed, which can initiate transcription.</text>
</comment>
<evidence type="ECO:0000256" key="2">
    <source>
        <dbReference type="ARBA" id="ARBA00022679"/>
    </source>
</evidence>
<evidence type="ECO:0000259" key="10">
    <source>
        <dbReference type="Pfam" id="PF04560"/>
    </source>
</evidence>
<dbReference type="HAMAP" id="MF_01321">
    <property type="entry name" value="RNApol_bact_RpoB"/>
    <property type="match status" value="1"/>
</dbReference>
<evidence type="ECO:0000313" key="14">
    <source>
        <dbReference type="EMBL" id="PMP68386.1"/>
    </source>
</evidence>
<organism evidence="14 15">
    <name type="scientific">Caldisericum exile</name>
    <dbReference type="NCBI Taxonomy" id="693075"/>
    <lineage>
        <taxon>Bacteria</taxon>
        <taxon>Pseudomonadati</taxon>
        <taxon>Caldisericota/Cryosericota group</taxon>
        <taxon>Caldisericota</taxon>
        <taxon>Caldisericia</taxon>
        <taxon>Caldisericales</taxon>
        <taxon>Caldisericaceae</taxon>
        <taxon>Caldisericum</taxon>
    </lineage>
</organism>
<evidence type="ECO:0000259" key="13">
    <source>
        <dbReference type="Pfam" id="PF10385"/>
    </source>
</evidence>
<comment type="function">
    <text evidence="6 8">DNA-dependent RNA polymerase catalyzes the transcription of DNA into RNA using the four ribonucleoside triphosphates as substrates.</text>
</comment>
<dbReference type="EC" id="2.7.7.6" evidence="6 8"/>
<dbReference type="Gene3D" id="2.40.50.150">
    <property type="match status" value="1"/>
</dbReference>
<gene>
    <name evidence="6" type="primary">rpoB</name>
    <name evidence="14" type="ORF">C0189_01275</name>
</gene>
<evidence type="ECO:0000256" key="4">
    <source>
        <dbReference type="ARBA" id="ARBA00023163"/>
    </source>
</evidence>
<dbReference type="SUPFAM" id="SSF64484">
    <property type="entry name" value="beta and beta-prime subunits of DNA dependent RNA-polymerase"/>
    <property type="match status" value="1"/>
</dbReference>
<feature type="domain" description="DNA-directed RNA polymerase subunit 2 hybrid-binding" evidence="9">
    <location>
        <begin position="925"/>
        <end position="1286"/>
    </location>
</feature>
<keyword evidence="1 6" id="KW-0240">DNA-directed RNA polymerase</keyword>
<dbReference type="InterPro" id="IPR019462">
    <property type="entry name" value="DNA-dir_RNA_pol_bsu_external_1"/>
</dbReference>
<dbReference type="CDD" id="cd00653">
    <property type="entry name" value="RNA_pol_B_RPB2"/>
    <property type="match status" value="1"/>
</dbReference>